<evidence type="ECO:0000256" key="4">
    <source>
        <dbReference type="ARBA" id="ARBA00022692"/>
    </source>
</evidence>
<dbReference type="InterPro" id="IPR039426">
    <property type="entry name" value="TonB-dep_rcpt-like"/>
</dbReference>
<organism evidence="9 10">
    <name type="scientific">Winogradskyella pulchriflava</name>
    <dbReference type="NCBI Taxonomy" id="1110688"/>
    <lineage>
        <taxon>Bacteria</taxon>
        <taxon>Pseudomonadati</taxon>
        <taxon>Bacteroidota</taxon>
        <taxon>Flavobacteriia</taxon>
        <taxon>Flavobacteriales</taxon>
        <taxon>Flavobacteriaceae</taxon>
        <taxon>Winogradskyella</taxon>
    </lineage>
</organism>
<sequence>MDIIPEIETKFDVKFSYSADEVKPVLVEQLKASETLSIIINRLNTSTLLNFKFISERYITISSIDKTISVCGAVFTETDEPLFGASVVVFNTTNGMISSEEGRFSLNNVPVNSKVVISFLGFETKVIDAVDLWMHKGCRSIQLNEKSELLNQVLISKFLTTGLQKSTDGSTVLNTEAFGILPGLIEPDILQTIQVLPGVESVNESIADINVRGGTNDQNLMLWDDIKMYHSGHFFGLISAYNPYLTEKVTVFKNGTSSEYSDGVSSTVDMKTKNEISDSFSGGFGANLLHADAFLEVPIGKKLAFHFSGRRSFTDVFASPTYDNYFERSFQDSEILIANNTINTNSQSSDFSFYDYSAKLLFNLNDKHQFRTNVIGINNNLDYSESNANDSNETKSSNLKQENLGFGGSWKASWSNRFSTQMSGYYSQYNVDATDLRVETNQSVTQANEVIETGFKLKSNFRLNKNLNVLSGYQFTEVGILNETTVSNPDYERTKKDVLLNHAVFAEAEYNNGKTYVRAGVRGNYFQKFSKLIIEPRINLRQELTNSFSIKLKGEFKNQSATQIIDFQDDFLGVENRRWILANEQNIPISESKQGSFGFEYNKNDFLIDVEGFYKRVDGITVSNQGFYNNFQFLNAIGSYDVKGVELLISKTAQKFSTWLSYTYSINDYEFEALNPSTFPNNVDIRHSVSVAFNYDVIKNLKLSIGGLWRSGQPYTKPLEGNETVQSGNTTFVNYDAPNNENLDDFMRFDASLSYNFNLSTSIKSILRIGVINFTNHENVINRYYTVDPNDSDKALQISNKSLGFTPNVSLRVSF</sequence>
<protein>
    <submittedName>
        <fullName evidence="9">Carboxypeptidase-like regulatory domain-containing protein</fullName>
    </submittedName>
</protein>
<name>A0ABV6Q8P7_9FLAO</name>
<dbReference type="InterPro" id="IPR012910">
    <property type="entry name" value="Plug_dom"/>
</dbReference>
<dbReference type="EMBL" id="JBHLTQ010000004">
    <property type="protein sequence ID" value="MFC0604622.1"/>
    <property type="molecule type" value="Genomic_DNA"/>
</dbReference>
<evidence type="ECO:0000313" key="10">
    <source>
        <dbReference type="Proteomes" id="UP001589832"/>
    </source>
</evidence>
<evidence type="ECO:0000259" key="8">
    <source>
        <dbReference type="Pfam" id="PF07715"/>
    </source>
</evidence>
<keyword evidence="10" id="KW-1185">Reference proteome</keyword>
<dbReference type="Pfam" id="PF07715">
    <property type="entry name" value="Plug"/>
    <property type="match status" value="1"/>
</dbReference>
<dbReference type="InterPro" id="IPR036942">
    <property type="entry name" value="Beta-barrel_TonB_sf"/>
</dbReference>
<dbReference type="SUPFAM" id="SSF56935">
    <property type="entry name" value="Porins"/>
    <property type="match status" value="1"/>
</dbReference>
<dbReference type="PROSITE" id="PS52016">
    <property type="entry name" value="TONB_DEPENDENT_REC_3"/>
    <property type="match status" value="1"/>
</dbReference>
<keyword evidence="4 7" id="KW-0812">Transmembrane</keyword>
<dbReference type="Gene3D" id="2.170.130.10">
    <property type="entry name" value="TonB-dependent receptor, plug domain"/>
    <property type="match status" value="1"/>
</dbReference>
<dbReference type="Gene3D" id="2.40.170.20">
    <property type="entry name" value="TonB-dependent receptor, beta-barrel domain"/>
    <property type="match status" value="1"/>
</dbReference>
<comment type="similarity">
    <text evidence="7">Belongs to the TonB-dependent receptor family.</text>
</comment>
<evidence type="ECO:0000256" key="3">
    <source>
        <dbReference type="ARBA" id="ARBA00022452"/>
    </source>
</evidence>
<evidence type="ECO:0000313" key="9">
    <source>
        <dbReference type="EMBL" id="MFC0604622.1"/>
    </source>
</evidence>
<dbReference type="RefSeq" id="WP_386062573.1">
    <property type="nucleotide sequence ID" value="NZ_JBHLTQ010000004.1"/>
</dbReference>
<proteinExistence type="inferred from homology"/>
<reference evidence="9 10" key="1">
    <citation type="submission" date="2024-09" db="EMBL/GenBank/DDBJ databases">
        <authorList>
            <person name="Sun Q."/>
            <person name="Mori K."/>
        </authorList>
    </citation>
    <scope>NUCLEOTIDE SEQUENCE [LARGE SCALE GENOMIC DNA]</scope>
    <source>
        <strain evidence="9 10">NCAIM B.02481</strain>
    </source>
</reference>
<dbReference type="Proteomes" id="UP001589832">
    <property type="component" value="Unassembled WGS sequence"/>
</dbReference>
<accession>A0ABV6Q8P7</accession>
<evidence type="ECO:0000256" key="7">
    <source>
        <dbReference type="PROSITE-ProRule" id="PRU01360"/>
    </source>
</evidence>
<comment type="caution">
    <text evidence="9">The sequence shown here is derived from an EMBL/GenBank/DDBJ whole genome shotgun (WGS) entry which is preliminary data.</text>
</comment>
<dbReference type="Pfam" id="PF13715">
    <property type="entry name" value="CarbopepD_reg_2"/>
    <property type="match status" value="1"/>
</dbReference>
<keyword evidence="2 7" id="KW-0813">Transport</keyword>
<keyword evidence="6 7" id="KW-0998">Cell outer membrane</keyword>
<keyword evidence="5 7" id="KW-0472">Membrane</keyword>
<evidence type="ECO:0000256" key="2">
    <source>
        <dbReference type="ARBA" id="ARBA00022448"/>
    </source>
</evidence>
<dbReference type="InterPro" id="IPR037066">
    <property type="entry name" value="Plug_dom_sf"/>
</dbReference>
<gene>
    <name evidence="9" type="ORF">ACFFGA_08665</name>
</gene>
<comment type="subcellular location">
    <subcellularLocation>
        <location evidence="1 7">Cell outer membrane</location>
        <topology evidence="1 7">Multi-pass membrane protein</topology>
    </subcellularLocation>
</comment>
<keyword evidence="3 7" id="KW-1134">Transmembrane beta strand</keyword>
<feature type="domain" description="TonB-dependent receptor plug" evidence="8">
    <location>
        <begin position="189"/>
        <end position="263"/>
    </location>
</feature>
<dbReference type="SUPFAM" id="SSF49464">
    <property type="entry name" value="Carboxypeptidase regulatory domain-like"/>
    <property type="match status" value="1"/>
</dbReference>
<evidence type="ECO:0000256" key="1">
    <source>
        <dbReference type="ARBA" id="ARBA00004571"/>
    </source>
</evidence>
<dbReference type="InterPro" id="IPR008969">
    <property type="entry name" value="CarboxyPept-like_regulatory"/>
</dbReference>
<evidence type="ECO:0000256" key="5">
    <source>
        <dbReference type="ARBA" id="ARBA00023136"/>
    </source>
</evidence>
<evidence type="ECO:0000256" key="6">
    <source>
        <dbReference type="ARBA" id="ARBA00023237"/>
    </source>
</evidence>